<dbReference type="CDD" id="cd08946">
    <property type="entry name" value="SDR_e"/>
    <property type="match status" value="1"/>
</dbReference>
<protein>
    <submittedName>
        <fullName evidence="2">Nucleoside-diphosphate-sugar epimerase</fullName>
    </submittedName>
</protein>
<dbReference type="STRING" id="633194.SAMN05421759_107160"/>
<keyword evidence="3" id="KW-1185">Reference proteome</keyword>
<dbReference type="InterPro" id="IPR036291">
    <property type="entry name" value="NAD(P)-bd_dom_sf"/>
</dbReference>
<dbReference type="Pfam" id="PF01370">
    <property type="entry name" value="Epimerase"/>
    <property type="match status" value="1"/>
</dbReference>
<organism evidence="2 3">
    <name type="scientific">Roseivivax lentus</name>
    <dbReference type="NCBI Taxonomy" id="633194"/>
    <lineage>
        <taxon>Bacteria</taxon>
        <taxon>Pseudomonadati</taxon>
        <taxon>Pseudomonadota</taxon>
        <taxon>Alphaproteobacteria</taxon>
        <taxon>Rhodobacterales</taxon>
        <taxon>Roseobacteraceae</taxon>
        <taxon>Roseivivax</taxon>
    </lineage>
</organism>
<feature type="domain" description="NAD-dependent epimerase/dehydratase" evidence="1">
    <location>
        <begin position="3"/>
        <end position="204"/>
    </location>
</feature>
<accession>A0A1N7NBA6</accession>
<evidence type="ECO:0000313" key="3">
    <source>
        <dbReference type="Proteomes" id="UP000186684"/>
    </source>
</evidence>
<dbReference type="OrthoDB" id="9814124at2"/>
<dbReference type="SUPFAM" id="SSF51735">
    <property type="entry name" value="NAD(P)-binding Rossmann-fold domains"/>
    <property type="match status" value="1"/>
</dbReference>
<dbReference type="InterPro" id="IPR001509">
    <property type="entry name" value="Epimerase_deHydtase"/>
</dbReference>
<reference evidence="3" key="1">
    <citation type="submission" date="2017-01" db="EMBL/GenBank/DDBJ databases">
        <authorList>
            <person name="Varghese N."/>
            <person name="Submissions S."/>
        </authorList>
    </citation>
    <scope>NUCLEOTIDE SEQUENCE [LARGE SCALE GENOMIC DNA]</scope>
    <source>
        <strain evidence="3">DSM 29430</strain>
    </source>
</reference>
<dbReference type="Gene3D" id="3.40.50.720">
    <property type="entry name" value="NAD(P)-binding Rossmann-like Domain"/>
    <property type="match status" value="1"/>
</dbReference>
<sequence length="275" mass="29258">MRVAITGATGRVGAFIVAACRARQQAVLALSRPAFRLGDAPDLSGCDALVHCALDHVPERYRGGEGSDPAAFVRNNRDGTIRLFEAARRAGVPRVVFLSTRAIYGEYPAGTRLTEDLPPKPDTLYGEVKWQAEQALAEMTAPGFSGASLRATGVYGPGPAHKWRTLFQDFAAGKKIAPRRGTEVHGDDLAEAVQILLRTRESGAFNASDIVLDRHDLLARLGAYLKIAHAPPEKSDAPISVMDCARLSALGWRPSGLSGLERALPAMAAGIVPAA</sequence>
<dbReference type="InterPro" id="IPR050177">
    <property type="entry name" value="Lipid_A_modif_metabolic_enz"/>
</dbReference>
<dbReference type="EMBL" id="FTOQ01000007">
    <property type="protein sequence ID" value="SIS95592.1"/>
    <property type="molecule type" value="Genomic_DNA"/>
</dbReference>
<evidence type="ECO:0000313" key="2">
    <source>
        <dbReference type="EMBL" id="SIS95592.1"/>
    </source>
</evidence>
<name>A0A1N7NBA6_9RHOB</name>
<dbReference type="PANTHER" id="PTHR43245">
    <property type="entry name" value="BIFUNCTIONAL POLYMYXIN RESISTANCE PROTEIN ARNA"/>
    <property type="match status" value="1"/>
</dbReference>
<evidence type="ECO:0000259" key="1">
    <source>
        <dbReference type="Pfam" id="PF01370"/>
    </source>
</evidence>
<dbReference type="RefSeq" id="WP_076448491.1">
    <property type="nucleotide sequence ID" value="NZ_FTOQ01000007.1"/>
</dbReference>
<dbReference type="Proteomes" id="UP000186684">
    <property type="component" value="Unassembled WGS sequence"/>
</dbReference>
<gene>
    <name evidence="2" type="ORF">SAMN05421759_107160</name>
</gene>
<dbReference type="PANTHER" id="PTHR43245:SF55">
    <property type="entry name" value="NAD(P)-BINDING DOMAIN-CONTAINING PROTEIN"/>
    <property type="match status" value="1"/>
</dbReference>
<proteinExistence type="predicted"/>
<dbReference type="AlphaFoldDB" id="A0A1N7NBA6"/>